<dbReference type="OrthoDB" id="4855716at2"/>
<comment type="caution">
    <text evidence="3">The sequence shown here is derived from an EMBL/GenBank/DDBJ whole genome shotgun (WGS) entry which is preliminary data.</text>
</comment>
<protein>
    <submittedName>
        <fullName evidence="3">Uncharacterized protein</fullName>
    </submittedName>
</protein>
<evidence type="ECO:0000256" key="2">
    <source>
        <dbReference type="SAM" id="SignalP"/>
    </source>
</evidence>
<name>A0A402DLL9_9CELL</name>
<gene>
    <name evidence="3" type="ORF">CBZ_00850</name>
</gene>
<dbReference type="AlphaFoldDB" id="A0A402DLL9"/>
<keyword evidence="4" id="KW-1185">Reference proteome</keyword>
<sequence>MRRRTTSVLVIALVGTGATLASGPAAAADCVARVYGLVQTVDADEAALGGMTVELVGTGAAAHLGVVGSATTRADGWYLVETACLDVDVVVRASDPSGFHGPRYAPYATDAGSAQVARLDGGPSTMANVYLREPGRFVAVEPTRVIDTRADEGGPVGPGENAAFLFDELPVDTTAVVLNLTATEGTAPTSFVSAQPTRDAGVPTTSVINATAGRDVANLVTIPVSRWTESGGPEVVLYNDAGWTHLVADIQGYYVPDPSGAGFVPVTPDRVLDTRESTPVGPHGTRSLDLAGPGAPAPADAVAAAITVTSTEATAATSYVSVYPSDAVDGPATSALNAYRGDDVPNLAIVPLGPDGAVTLYNDQGSTHLVVDVVGWFVESGGADYYAIDPRRSSGSGALPGGVSAHFDAAGLGGDVRDDAVAMAVNLTTAGAQVPSYLTVHPTGASRPLASNANARPGADVATGVLTGLDQGFSVYNDRGTLLALVDAYGWFAVND</sequence>
<dbReference type="EMBL" id="BIMR01000007">
    <property type="protein sequence ID" value="GCE75029.1"/>
    <property type="molecule type" value="Genomic_DNA"/>
</dbReference>
<proteinExistence type="predicted"/>
<feature type="chain" id="PRO_5019217902" evidence="2">
    <location>
        <begin position="28"/>
        <end position="496"/>
    </location>
</feature>
<keyword evidence="2" id="KW-0732">Signal</keyword>
<organism evidence="3 4">
    <name type="scientific">Cellulomonas biazotea</name>
    <dbReference type="NCBI Taxonomy" id="1709"/>
    <lineage>
        <taxon>Bacteria</taxon>
        <taxon>Bacillati</taxon>
        <taxon>Actinomycetota</taxon>
        <taxon>Actinomycetes</taxon>
        <taxon>Micrococcales</taxon>
        <taxon>Cellulomonadaceae</taxon>
        <taxon>Cellulomonas</taxon>
    </lineage>
</organism>
<feature type="signal peptide" evidence="2">
    <location>
        <begin position="1"/>
        <end position="27"/>
    </location>
</feature>
<feature type="region of interest" description="Disordered" evidence="1">
    <location>
        <begin position="275"/>
        <end position="294"/>
    </location>
</feature>
<evidence type="ECO:0000256" key="1">
    <source>
        <dbReference type="SAM" id="MobiDB-lite"/>
    </source>
</evidence>
<evidence type="ECO:0000313" key="3">
    <source>
        <dbReference type="EMBL" id="GCE75029.1"/>
    </source>
</evidence>
<reference evidence="3 4" key="1">
    <citation type="submission" date="2019-01" db="EMBL/GenBank/DDBJ databases">
        <title>Draft genome sequence of Cellulomonas takizawaensis strain TKZ-21.</title>
        <authorList>
            <person name="Yamamura H."/>
            <person name="Hayashi T."/>
            <person name="Hamada M."/>
            <person name="Serisawa Y."/>
            <person name="Matsuyama K."/>
            <person name="Nakagawa Y."/>
            <person name="Otoguro M."/>
            <person name="Yanagida F."/>
            <person name="Hayakawa M."/>
        </authorList>
    </citation>
    <scope>NUCLEOTIDE SEQUENCE [LARGE SCALE GENOMIC DNA]</scope>
    <source>
        <strain evidence="3 4">NBRC12680</strain>
    </source>
</reference>
<dbReference type="RefSeq" id="WP_130779658.1">
    <property type="nucleotide sequence ID" value="NZ_BIMR01000007.1"/>
</dbReference>
<dbReference type="Proteomes" id="UP000289954">
    <property type="component" value="Unassembled WGS sequence"/>
</dbReference>
<evidence type="ECO:0000313" key="4">
    <source>
        <dbReference type="Proteomes" id="UP000289954"/>
    </source>
</evidence>
<accession>A0A402DLL9</accession>